<reference evidence="2" key="1">
    <citation type="journal article" date="2013" name="Proc. Natl. Acad. Sci. U.S.A.">
        <title>Improving the coverage of the cyanobacterial phylum using diversity-driven genome sequencing.</title>
        <authorList>
            <person name="Shih P.M."/>
            <person name="Wu D."/>
            <person name="Latifi A."/>
            <person name="Axen S.D."/>
            <person name="Fewer D.P."/>
            <person name="Talla E."/>
            <person name="Calteau A."/>
            <person name="Cai F."/>
            <person name="Tandeau de Marsac N."/>
            <person name="Rippka R."/>
            <person name="Herdman M."/>
            <person name="Sivonen K."/>
            <person name="Coursin T."/>
            <person name="Laurent T."/>
            <person name="Goodwin L."/>
            <person name="Nolan M."/>
            <person name="Davenport K.W."/>
            <person name="Han C.S."/>
            <person name="Rubin E.M."/>
            <person name="Eisen J.A."/>
            <person name="Woyke T."/>
            <person name="Gugger M."/>
            <person name="Kerfeld C.A."/>
        </authorList>
    </citation>
    <scope>NUCLEOTIDE SEQUENCE [LARGE SCALE GENOMIC DNA]</scope>
    <source>
        <strain evidence="2">ATCC 29371 / PCC 7437</strain>
    </source>
</reference>
<protein>
    <submittedName>
        <fullName evidence="1">Uncharacterized protein</fullName>
    </submittedName>
</protein>
<organism evidence="1 2">
    <name type="scientific">Stanieria cyanosphaera (strain ATCC 29371 / PCC 7437)</name>
    <dbReference type="NCBI Taxonomy" id="111780"/>
    <lineage>
        <taxon>Bacteria</taxon>
        <taxon>Bacillati</taxon>
        <taxon>Cyanobacteriota</taxon>
        <taxon>Cyanophyceae</taxon>
        <taxon>Pleurocapsales</taxon>
        <taxon>Dermocarpellaceae</taxon>
        <taxon>Stanieria</taxon>
    </lineage>
</organism>
<proteinExistence type="predicted"/>
<dbReference type="EMBL" id="CP003653">
    <property type="protein sequence ID" value="AFZ36413.1"/>
    <property type="molecule type" value="Genomic_DNA"/>
</dbReference>
<dbReference type="AlphaFoldDB" id="K9XV44"/>
<name>K9XV44_STAC7</name>
<evidence type="ECO:0000313" key="1">
    <source>
        <dbReference type="EMBL" id="AFZ36413.1"/>
    </source>
</evidence>
<evidence type="ECO:0000313" key="2">
    <source>
        <dbReference type="Proteomes" id="UP000010473"/>
    </source>
</evidence>
<dbReference type="Proteomes" id="UP000010473">
    <property type="component" value="Chromosome"/>
</dbReference>
<sequence>MASRKLICVAIINLNKISIYKFLPNKRGLNYYEEVGFQKRDVFQDKKIW</sequence>
<dbReference type="HOGENOM" id="CLU_3140917_0_0_3"/>
<dbReference type="STRING" id="111780.Sta7437_2894"/>
<keyword evidence="2" id="KW-1185">Reference proteome</keyword>
<accession>K9XV44</accession>
<gene>
    <name evidence="1" type="ordered locus">Sta7437_2894</name>
</gene>
<dbReference type="KEGG" id="scs:Sta7437_2894"/>